<keyword evidence="7 10" id="KW-0676">Redox-active center</keyword>
<dbReference type="SUPFAM" id="SSF52833">
    <property type="entry name" value="Thioredoxin-like"/>
    <property type="match status" value="1"/>
</dbReference>
<keyword evidence="15" id="KW-1185">Reference proteome</keyword>
<comment type="miscellaneous">
    <text evidence="10">The active site is a conserved redox-active cysteine residue, the peroxidatic cysteine (C(P)), which makes the nucleophilic attack on the peroxide substrate. The peroxide oxidizes the C(P)-SH to cysteine sulfenic acid (C(P)-SOH), which then reacts with another cysteine residue, the resolving cysteine (C(R)), to form a disulfide bridge. The disulfide is subsequently reduced by an appropriate electron donor to complete the catalytic cycle. In this 1-Cys peroxiredoxin, no C(R) is present and C(P) instead forms a disulfide with a cysteine from another protein or with a small thiol molecule.</text>
</comment>
<dbReference type="PIRSF" id="PIRSF000239">
    <property type="entry name" value="AHPC"/>
    <property type="match status" value="1"/>
</dbReference>
<reference evidence="14 15" key="1">
    <citation type="submission" date="2019-07" db="EMBL/GenBank/DDBJ databases">
        <title>Allobacillus sp. nov. SKP isolated from shrimp paste of Euphausiacea.</title>
        <authorList>
            <person name="Kanchanasin P."/>
            <person name="Tanasupawat S."/>
            <person name="Shi W."/>
            <person name="Wu L."/>
            <person name="Ma J."/>
        </authorList>
    </citation>
    <scope>NUCLEOTIDE SEQUENCE [LARGE SCALE GENOMIC DNA]</scope>
    <source>
        <strain evidence="14 15">SKP4-8</strain>
    </source>
</reference>
<dbReference type="NCBIfam" id="NF009668">
    <property type="entry name" value="PRK13189.1"/>
    <property type="match status" value="1"/>
</dbReference>
<evidence type="ECO:0000256" key="5">
    <source>
        <dbReference type="ARBA" id="ARBA00023002"/>
    </source>
</evidence>
<keyword evidence="3 10" id="KW-0575">Peroxidase</keyword>
<dbReference type="GO" id="GO:0033554">
    <property type="term" value="P:cellular response to stress"/>
    <property type="evidence" value="ECO:0007669"/>
    <property type="project" value="TreeGrafter"/>
</dbReference>
<dbReference type="GO" id="GO:0008379">
    <property type="term" value="F:thioredoxin peroxidase activity"/>
    <property type="evidence" value="ECO:0007669"/>
    <property type="project" value="TreeGrafter"/>
</dbReference>
<comment type="similarity">
    <text evidence="1">Belongs to the peroxiredoxin family. AhpC/Prx1 subfamily.</text>
</comment>
<dbReference type="PROSITE" id="PS51352">
    <property type="entry name" value="THIOREDOXIN_2"/>
    <property type="match status" value="1"/>
</dbReference>
<dbReference type="InterPro" id="IPR024706">
    <property type="entry name" value="Peroxiredoxin_AhpC-typ"/>
</dbReference>
<dbReference type="PANTHER" id="PTHR10681:SF128">
    <property type="entry name" value="THIOREDOXIN-DEPENDENT PEROXIDE REDUCTASE, MITOCHONDRIAL"/>
    <property type="match status" value="1"/>
</dbReference>
<dbReference type="InterPro" id="IPR000866">
    <property type="entry name" value="AhpC/TSA"/>
</dbReference>
<dbReference type="Proteomes" id="UP000316425">
    <property type="component" value="Unassembled WGS sequence"/>
</dbReference>
<evidence type="ECO:0000256" key="10">
    <source>
        <dbReference type="HAMAP-Rule" id="MF_00401"/>
    </source>
</evidence>
<dbReference type="PANTHER" id="PTHR10681">
    <property type="entry name" value="THIOREDOXIN PEROXIDASE"/>
    <property type="match status" value="1"/>
</dbReference>
<feature type="region of interest" description="Disordered" evidence="12">
    <location>
        <begin position="175"/>
        <end position="202"/>
    </location>
</feature>
<evidence type="ECO:0000313" key="15">
    <source>
        <dbReference type="Proteomes" id="UP000316425"/>
    </source>
</evidence>
<dbReference type="EMBL" id="VMHE01000004">
    <property type="protein sequence ID" value="TSJ66508.1"/>
    <property type="molecule type" value="Genomic_DNA"/>
</dbReference>
<dbReference type="GO" id="GO:0042744">
    <property type="term" value="P:hydrogen peroxide catabolic process"/>
    <property type="evidence" value="ECO:0007669"/>
    <property type="project" value="TreeGrafter"/>
</dbReference>
<dbReference type="InterPro" id="IPR045020">
    <property type="entry name" value="PRX_1cys"/>
</dbReference>
<comment type="subcellular location">
    <subcellularLocation>
        <location evidence="10">Cytoplasm</location>
    </subcellularLocation>
</comment>
<feature type="binding site" evidence="10">
    <location>
        <position position="132"/>
    </location>
    <ligand>
        <name>substrate</name>
    </ligand>
</feature>
<keyword evidence="5 10" id="KW-0560">Oxidoreductase</keyword>
<dbReference type="InterPro" id="IPR022915">
    <property type="entry name" value="Peroxiredoxin_TDXH"/>
</dbReference>
<evidence type="ECO:0000256" key="2">
    <source>
        <dbReference type="ARBA" id="ARBA00022490"/>
    </source>
</evidence>
<organism evidence="14 15">
    <name type="scientific">Allobacillus salarius</name>
    <dbReference type="NCBI Taxonomy" id="1955272"/>
    <lineage>
        <taxon>Bacteria</taxon>
        <taxon>Bacillati</taxon>
        <taxon>Bacillota</taxon>
        <taxon>Bacilli</taxon>
        <taxon>Bacillales</taxon>
        <taxon>Bacillaceae</taxon>
        <taxon>Allobacillus</taxon>
    </lineage>
</organism>
<dbReference type="GO" id="GO:0045454">
    <property type="term" value="P:cell redox homeostasis"/>
    <property type="evidence" value="ECO:0007669"/>
    <property type="project" value="TreeGrafter"/>
</dbReference>
<dbReference type="InterPro" id="IPR036249">
    <property type="entry name" value="Thioredoxin-like_sf"/>
</dbReference>
<comment type="caution">
    <text evidence="10">Lacks conserved residue(s) required for the propagation of feature annotation.</text>
</comment>
<feature type="active site" description="Cysteine sulfenic acid (-SOH) intermediate" evidence="10">
    <location>
        <position position="55"/>
    </location>
</feature>
<feature type="active site" description="Cysteine sulfenic acid (-SOH) intermediate; for peroxidase activity" evidence="11">
    <location>
        <position position="55"/>
    </location>
</feature>
<dbReference type="GO" id="GO:0005829">
    <property type="term" value="C:cytosol"/>
    <property type="evidence" value="ECO:0007669"/>
    <property type="project" value="TreeGrafter"/>
</dbReference>
<sequence length="220" mass="25222">MSEEMNQQPEIRIPRVGEKAPHFEALTTQGMKRLEDYQGKYLVLFSHPADFTPVCTTEFVAFQAIYPQLRELNTELLGLSIDSNQSHLAWVNNIEENFNIKIEFPVIADLNKDVASKYGMLTPEHNSTETNRAVFVIDDKGIVRGIIYYPLQTGRNMDEIVRLIKALQTTDEHKVSTPANWEPGDKVIVPPPSTQKELEERKKDDSLEMIDWYLAKKSLD</sequence>
<dbReference type="GO" id="GO:0006979">
    <property type="term" value="P:response to oxidative stress"/>
    <property type="evidence" value="ECO:0007669"/>
    <property type="project" value="TreeGrafter"/>
</dbReference>
<accession>A0A556PQ38</accession>
<evidence type="ECO:0000256" key="6">
    <source>
        <dbReference type="ARBA" id="ARBA00023157"/>
    </source>
</evidence>
<dbReference type="HAMAP" id="MF_00401">
    <property type="entry name" value="Peroxiredoxin"/>
    <property type="match status" value="1"/>
</dbReference>
<gene>
    <name evidence="14" type="ORF">FPQ13_04420</name>
</gene>
<protein>
    <recommendedName>
        <fullName evidence="10">Peroxiredoxin</fullName>
        <ecNumber evidence="10">1.11.1.24</ecNumber>
    </recommendedName>
    <alternativeName>
        <fullName evidence="10">Thioredoxin-dependent peroxiredoxin</fullName>
    </alternativeName>
</protein>
<evidence type="ECO:0000313" key="14">
    <source>
        <dbReference type="EMBL" id="TSJ66508.1"/>
    </source>
</evidence>
<keyword evidence="6" id="KW-1015">Disulfide bond</keyword>
<dbReference type="EC" id="1.11.1.24" evidence="10"/>
<evidence type="ECO:0000256" key="9">
    <source>
        <dbReference type="ARBA" id="ARBA00037420"/>
    </source>
</evidence>
<dbReference type="Pfam" id="PF00578">
    <property type="entry name" value="AhpC-TSA"/>
    <property type="match status" value="1"/>
</dbReference>
<keyword evidence="2 10" id="KW-0963">Cytoplasm</keyword>
<dbReference type="Gene3D" id="3.30.1020.10">
    <property type="entry name" value="Antioxidant, Horf6, Chain A, domain2"/>
    <property type="match status" value="1"/>
</dbReference>
<comment type="similarity">
    <text evidence="8 10">Belongs to the peroxiredoxin family. Prx6 subfamily.</text>
</comment>
<keyword evidence="4 10" id="KW-0049">Antioxidant</keyword>
<dbReference type="OrthoDB" id="9812811at2"/>
<dbReference type="InterPro" id="IPR013766">
    <property type="entry name" value="Thioredoxin_domain"/>
</dbReference>
<feature type="domain" description="Thioredoxin" evidence="13">
    <location>
        <begin position="14"/>
        <end position="169"/>
    </location>
</feature>
<comment type="subunit">
    <text evidence="10">Homodecamer. Pentamer of dimers that assemble into a ring structure.</text>
</comment>
<dbReference type="Pfam" id="PF10417">
    <property type="entry name" value="1-cysPrx_C"/>
    <property type="match status" value="1"/>
</dbReference>
<comment type="catalytic activity">
    <reaction evidence="10">
        <text>a hydroperoxide + [thioredoxin]-dithiol = an alcohol + [thioredoxin]-disulfide + H2O</text>
        <dbReference type="Rhea" id="RHEA:62620"/>
        <dbReference type="Rhea" id="RHEA-COMP:10698"/>
        <dbReference type="Rhea" id="RHEA-COMP:10700"/>
        <dbReference type="ChEBI" id="CHEBI:15377"/>
        <dbReference type="ChEBI" id="CHEBI:29950"/>
        <dbReference type="ChEBI" id="CHEBI:30879"/>
        <dbReference type="ChEBI" id="CHEBI:35924"/>
        <dbReference type="ChEBI" id="CHEBI:50058"/>
        <dbReference type="EC" id="1.11.1.24"/>
    </reaction>
</comment>
<comment type="function">
    <text evidence="9 10">Thiol-specific peroxidase that catalyzes the reduction of hydrogen peroxide and organic hydroperoxides to water and alcohols, respectively. Plays a role in cell protection against oxidative stress by detoxifying peroxides.</text>
</comment>
<evidence type="ECO:0000256" key="3">
    <source>
        <dbReference type="ARBA" id="ARBA00022559"/>
    </source>
</evidence>
<dbReference type="AlphaFoldDB" id="A0A556PQ38"/>
<evidence type="ECO:0000256" key="7">
    <source>
        <dbReference type="ARBA" id="ARBA00023284"/>
    </source>
</evidence>
<proteinExistence type="inferred from homology"/>
<dbReference type="RefSeq" id="WP_144088115.1">
    <property type="nucleotide sequence ID" value="NZ_VMHE01000004.1"/>
</dbReference>
<dbReference type="InterPro" id="IPR019479">
    <property type="entry name" value="Peroxiredoxin_C"/>
</dbReference>
<evidence type="ECO:0000256" key="4">
    <source>
        <dbReference type="ARBA" id="ARBA00022862"/>
    </source>
</evidence>
<evidence type="ECO:0000256" key="12">
    <source>
        <dbReference type="SAM" id="MobiDB-lite"/>
    </source>
</evidence>
<evidence type="ECO:0000256" key="1">
    <source>
        <dbReference type="ARBA" id="ARBA00009796"/>
    </source>
</evidence>
<evidence type="ECO:0000256" key="8">
    <source>
        <dbReference type="ARBA" id="ARBA00025719"/>
    </source>
</evidence>
<dbReference type="Gene3D" id="3.40.30.10">
    <property type="entry name" value="Glutaredoxin"/>
    <property type="match status" value="1"/>
</dbReference>
<dbReference type="CDD" id="cd03016">
    <property type="entry name" value="PRX_1cys"/>
    <property type="match status" value="1"/>
</dbReference>
<evidence type="ECO:0000256" key="11">
    <source>
        <dbReference type="PIRSR" id="PIRSR000239-1"/>
    </source>
</evidence>
<dbReference type="InterPro" id="IPR050217">
    <property type="entry name" value="Peroxiredoxin"/>
</dbReference>
<name>A0A556PQ38_9BACI</name>
<evidence type="ECO:0000259" key="13">
    <source>
        <dbReference type="PROSITE" id="PS51352"/>
    </source>
</evidence>
<comment type="caution">
    <text evidence="14">The sequence shown here is derived from an EMBL/GenBank/DDBJ whole genome shotgun (WGS) entry which is preliminary data.</text>
</comment>